<evidence type="ECO:0000256" key="2">
    <source>
        <dbReference type="ARBA" id="ARBA00022490"/>
    </source>
</evidence>
<name>A0A4P9YYC9_9FUNG</name>
<dbReference type="InterPro" id="IPR036236">
    <property type="entry name" value="Znf_C2H2_sf"/>
</dbReference>
<proteinExistence type="inferred from homology"/>
<dbReference type="InterPro" id="IPR003604">
    <property type="entry name" value="Matrin/U1-like-C_Znf_C2H2"/>
</dbReference>
<gene>
    <name evidence="11" type="ORF">SYNPS1DRAFT_16149</name>
</gene>
<dbReference type="GO" id="GO:0042273">
    <property type="term" value="P:ribosomal large subunit biogenesis"/>
    <property type="evidence" value="ECO:0007669"/>
    <property type="project" value="TreeGrafter"/>
</dbReference>
<keyword evidence="6 9" id="KW-0863">Zinc-finger</keyword>
<dbReference type="Gene3D" id="3.30.160.60">
    <property type="entry name" value="Classic Zinc Finger"/>
    <property type="match status" value="1"/>
</dbReference>
<evidence type="ECO:0000256" key="5">
    <source>
        <dbReference type="ARBA" id="ARBA00022737"/>
    </source>
</evidence>
<dbReference type="InterPro" id="IPR041661">
    <property type="entry name" value="ZN622/Rei1/Reh1_Znf-C2H2"/>
</dbReference>
<keyword evidence="12" id="KW-1185">Reference proteome</keyword>
<dbReference type="Pfam" id="PF12756">
    <property type="entry name" value="zf-C2H2_2"/>
    <property type="match status" value="1"/>
</dbReference>
<sequence>MTVLADEGHKFTCLACHVAFHSADHQRQHYRTDWHRYNLKRKVAELAPADEAQAQALYAGECRICGKTFASENAYAHHMRSKKHRETEQRQEDAKMTVIDEDGMVDETASPEEVMRAIDEHIAQAPKLDDEDCLFCTHKSDSFESNMAHMAKQHSLFIPDTDYLVNLRGLIRYLGEKISVGNVCLYCNGRGRNMRSMEAVRRHMIDKGHTKIAYDTERDVLELADFYDFRPSYPDNAERGGQENEDEDEEMPMIGADSAIVDEGYELVLPSGARIGHRALRRYYQQHIRQEDNRESVRVHKLLTQHGHQGAHRANAECRALQLMSEFQRRQVFSHQESRRRSDFRTRVGIKANGLQRYFREQVLY</sequence>
<dbReference type="InterPro" id="IPR022755">
    <property type="entry name" value="Znf_C2H2_jaz"/>
</dbReference>
<dbReference type="PROSITE" id="PS50157">
    <property type="entry name" value="ZINC_FINGER_C2H2_2"/>
    <property type="match status" value="1"/>
</dbReference>
<evidence type="ECO:0000256" key="7">
    <source>
        <dbReference type="ARBA" id="ARBA00022833"/>
    </source>
</evidence>
<evidence type="ECO:0000259" key="10">
    <source>
        <dbReference type="PROSITE" id="PS50157"/>
    </source>
</evidence>
<dbReference type="Pfam" id="PF12171">
    <property type="entry name" value="zf-C2H2_jaz"/>
    <property type="match status" value="1"/>
</dbReference>
<dbReference type="EMBL" id="KZ989884">
    <property type="protein sequence ID" value="RKP25097.1"/>
    <property type="molecule type" value="Genomic_DNA"/>
</dbReference>
<feature type="domain" description="C2H2-type" evidence="10">
    <location>
        <begin position="60"/>
        <end position="89"/>
    </location>
</feature>
<evidence type="ECO:0000313" key="11">
    <source>
        <dbReference type="EMBL" id="RKP25097.1"/>
    </source>
</evidence>
<dbReference type="Proteomes" id="UP000278143">
    <property type="component" value="Unassembled WGS sequence"/>
</dbReference>
<protein>
    <submittedName>
        <fullName evidence="11">C2H2 type zinc-finger-domain-containing protein</fullName>
    </submittedName>
</protein>
<keyword evidence="4" id="KW-0479">Metal-binding</keyword>
<dbReference type="OrthoDB" id="19329at2759"/>
<evidence type="ECO:0000256" key="1">
    <source>
        <dbReference type="ARBA" id="ARBA00004496"/>
    </source>
</evidence>
<dbReference type="PROSITE" id="PS00028">
    <property type="entry name" value="ZINC_FINGER_C2H2_1"/>
    <property type="match status" value="2"/>
</dbReference>
<evidence type="ECO:0000256" key="3">
    <source>
        <dbReference type="ARBA" id="ARBA00022517"/>
    </source>
</evidence>
<dbReference type="PANTHER" id="PTHR13182:SF8">
    <property type="entry name" value="CYTOPLASMIC 60S SUBUNIT BIOGENESIS FACTOR ZNF622"/>
    <property type="match status" value="1"/>
</dbReference>
<dbReference type="SMART" id="SM00355">
    <property type="entry name" value="ZnF_C2H2"/>
    <property type="match status" value="4"/>
</dbReference>
<dbReference type="GO" id="GO:0008270">
    <property type="term" value="F:zinc ion binding"/>
    <property type="evidence" value="ECO:0007669"/>
    <property type="project" value="UniProtKB-KW"/>
</dbReference>
<dbReference type="InterPro" id="IPR013087">
    <property type="entry name" value="Znf_C2H2_type"/>
</dbReference>
<keyword evidence="5" id="KW-0677">Repeat</keyword>
<evidence type="ECO:0000313" key="12">
    <source>
        <dbReference type="Proteomes" id="UP000278143"/>
    </source>
</evidence>
<evidence type="ECO:0000256" key="4">
    <source>
        <dbReference type="ARBA" id="ARBA00022723"/>
    </source>
</evidence>
<dbReference type="GO" id="GO:0003676">
    <property type="term" value="F:nucleic acid binding"/>
    <property type="evidence" value="ECO:0007669"/>
    <property type="project" value="InterPro"/>
</dbReference>
<dbReference type="InterPro" id="IPR040025">
    <property type="entry name" value="Znf622/Rei1/Reh1"/>
</dbReference>
<evidence type="ECO:0000256" key="8">
    <source>
        <dbReference type="ARBA" id="ARBA00034126"/>
    </source>
</evidence>
<evidence type="ECO:0000256" key="9">
    <source>
        <dbReference type="PROSITE-ProRule" id="PRU00042"/>
    </source>
</evidence>
<keyword evidence="2" id="KW-0963">Cytoplasm</keyword>
<organism evidence="11 12">
    <name type="scientific">Syncephalis pseudoplumigaleata</name>
    <dbReference type="NCBI Taxonomy" id="1712513"/>
    <lineage>
        <taxon>Eukaryota</taxon>
        <taxon>Fungi</taxon>
        <taxon>Fungi incertae sedis</taxon>
        <taxon>Zoopagomycota</taxon>
        <taxon>Zoopagomycotina</taxon>
        <taxon>Zoopagomycetes</taxon>
        <taxon>Zoopagales</taxon>
        <taxon>Piptocephalidaceae</taxon>
        <taxon>Syncephalis</taxon>
    </lineage>
</organism>
<reference evidence="12" key="1">
    <citation type="journal article" date="2018" name="Nat. Microbiol.">
        <title>Leveraging single-cell genomics to expand the fungal tree of life.</title>
        <authorList>
            <person name="Ahrendt S.R."/>
            <person name="Quandt C.A."/>
            <person name="Ciobanu D."/>
            <person name="Clum A."/>
            <person name="Salamov A."/>
            <person name="Andreopoulos B."/>
            <person name="Cheng J.F."/>
            <person name="Woyke T."/>
            <person name="Pelin A."/>
            <person name="Henrissat B."/>
            <person name="Reynolds N.K."/>
            <person name="Benny G.L."/>
            <person name="Smith M.E."/>
            <person name="James T.Y."/>
            <person name="Grigoriev I.V."/>
        </authorList>
    </citation>
    <scope>NUCLEOTIDE SEQUENCE [LARGE SCALE GENOMIC DNA]</scope>
    <source>
        <strain evidence="12">Benny S71-1</strain>
    </source>
</reference>
<accession>A0A4P9YYC9</accession>
<dbReference type="AlphaFoldDB" id="A0A4P9YYC9"/>
<dbReference type="GO" id="GO:0030687">
    <property type="term" value="C:preribosome, large subunit precursor"/>
    <property type="evidence" value="ECO:0007669"/>
    <property type="project" value="TreeGrafter"/>
</dbReference>
<keyword evidence="7" id="KW-0862">Zinc</keyword>
<dbReference type="GO" id="GO:0005737">
    <property type="term" value="C:cytoplasm"/>
    <property type="evidence" value="ECO:0007669"/>
    <property type="project" value="UniProtKB-SubCell"/>
</dbReference>
<evidence type="ECO:0000256" key="6">
    <source>
        <dbReference type="ARBA" id="ARBA00022771"/>
    </source>
</evidence>
<dbReference type="SMART" id="SM00451">
    <property type="entry name" value="ZnF_U1"/>
    <property type="match status" value="2"/>
</dbReference>
<keyword evidence="3" id="KW-0690">Ribosome biogenesis</keyword>
<dbReference type="SUPFAM" id="SSF57667">
    <property type="entry name" value="beta-beta-alpha zinc fingers"/>
    <property type="match status" value="2"/>
</dbReference>
<comment type="subcellular location">
    <subcellularLocation>
        <location evidence="1">Cytoplasm</location>
    </subcellularLocation>
</comment>
<dbReference type="PANTHER" id="PTHR13182">
    <property type="entry name" value="ZINC FINGER PROTEIN 622"/>
    <property type="match status" value="1"/>
</dbReference>
<comment type="similarity">
    <text evidence="8">Belongs to the REI1 family.</text>
</comment>